<sequence length="1028" mass="114359">MKNSFIKSTRNVLFVFIYFLSFNSFYAQISWPADQILPSFSSPAQTQDLFYIRGDEGSVTPITWEAEGSSLGHNTGHLDDDGWLCQVGVDTENQYMVYGPYATNVSAGDNMAIFRIKVDNNTANNDPIVDIDVRNATTGETLASETITRQQFPTAGTYHDFLLGFNLPAAGQSIELRVYWRGGAYTKVDWVGVQEAMIWEAEGSSFGHNTGSLDGDGWLCLTASDSPQHMIYGPYAKDVPVGDNVAVFRMKVDNNTANDDDIVDIDVRNSTTGETLASTTVTRWDFPVAGEYCNFTLPFNLEEVNQKIELRVYWKGYSYTKVDWVGIQVNNNNTDELYLFASLKGIINQTQPRLFSYEGDALAEGAYTWFESLDLDWDEYSDAWDLVSKYLGEISGVIIYDPAEIHTVNLATTMAKGLNALIASPTLAAKLGAFPYNLPVLADLRGQFSSKIDVYQTLYNDYWSNTDQRLLIGLNPAEHKSALREYAVATGSAVIWLDPEISEESALLNSFLSEMPTGANFMGWWPAEEAGVSRGSEYGVGTIASDWCTNLTLHSGTSREVKVKATPPKPELQNKIYVAFILSDGDNLQYVEHLMRKLWSNSDRGSVPLGWTVSPSMLDAMPGALNYYWQTATDNDNLISGPSGISYAYPNDISEESELDDFVARTEDYTRRAGLRVVTIWNTLTGGIDQNVGETFAEYAPSILGLTSQNTSDGLTIYNNSLPGTGLACNYCWDETTMSSSISANATGWDGSEPRFIIVQCQPWQNATPTTFKNVANSLGSDYEVVRPDHFFMLMREANGLTIDPGEIHYRIKNSWKGTYLFDGGDNAAYESLPEDPGENYEWVIEEIDGVYSELRNVSTNEYLHIENLSGSIQCTSRNSGWHSSQWDLEDAGDGKVRFRNKWQSSDYIHIEDLTGNAQHGLIDTNWSSAKWILEPVTTSSLKSALLTVPSELEIVKIYPNPADDIVNIETSIENYTIDIFDITGIIVLHKNDLKGKSTINLSGLNRGIYILTINSSNEKITKRIIIE</sequence>
<dbReference type="InterPro" id="IPR038410">
    <property type="entry name" value="GxGYxYP_C_sf"/>
</dbReference>
<feature type="domain" description="GxGYxYP putative glycoside hydrolase second N-terminal" evidence="3">
    <location>
        <begin position="394"/>
        <end position="464"/>
    </location>
</feature>
<evidence type="ECO:0000313" key="6">
    <source>
        <dbReference type="Proteomes" id="UP001209229"/>
    </source>
</evidence>
<dbReference type="AlphaFoldDB" id="A0AAE3M904"/>
<dbReference type="CDD" id="cd23432">
    <property type="entry name" value="beta-trefoil_Ricin_EndoBetaGal-like"/>
    <property type="match status" value="1"/>
</dbReference>
<dbReference type="InterPro" id="IPR048309">
    <property type="entry name" value="GxGYxYP_N_3rd"/>
</dbReference>
<dbReference type="Pfam" id="PF14323">
    <property type="entry name" value="GxGYxYP_C"/>
    <property type="match status" value="1"/>
</dbReference>
<feature type="domain" description="GxGYxYP putative glycoside hydrolase third N-terminal" evidence="4">
    <location>
        <begin position="470"/>
        <end position="555"/>
    </location>
</feature>
<evidence type="ECO:0000259" key="1">
    <source>
        <dbReference type="Pfam" id="PF14323"/>
    </source>
</evidence>
<feature type="domain" description="GxGYxYP putative glycoside hydrolase C-terminal" evidence="1">
    <location>
        <begin position="574"/>
        <end position="796"/>
    </location>
</feature>
<feature type="domain" description="Secretion system C-terminal sorting" evidence="2">
    <location>
        <begin position="958"/>
        <end position="1027"/>
    </location>
</feature>
<dbReference type="EMBL" id="JAPDPJ010000089">
    <property type="protein sequence ID" value="MCW3789216.1"/>
    <property type="molecule type" value="Genomic_DNA"/>
</dbReference>
<dbReference type="Gene3D" id="2.80.10.50">
    <property type="match status" value="1"/>
</dbReference>
<evidence type="ECO:0000259" key="3">
    <source>
        <dbReference type="Pfam" id="PF20957"/>
    </source>
</evidence>
<dbReference type="SUPFAM" id="SSF50370">
    <property type="entry name" value="Ricin B-like lectins"/>
    <property type="match status" value="1"/>
</dbReference>
<protein>
    <submittedName>
        <fullName evidence="5">GxGYxYP family putative glycoside hydrolase</fullName>
    </submittedName>
</protein>
<dbReference type="GO" id="GO:0016787">
    <property type="term" value="F:hydrolase activity"/>
    <property type="evidence" value="ECO:0007669"/>
    <property type="project" value="UniProtKB-KW"/>
</dbReference>
<gene>
    <name evidence="5" type="ORF">OM075_22320</name>
</gene>
<name>A0AAE3M904_9BACT</name>
<dbReference type="Pfam" id="PF20957">
    <property type="entry name" value="GxGYxYP_N_2nd"/>
    <property type="match status" value="1"/>
</dbReference>
<keyword evidence="6" id="KW-1185">Reference proteome</keyword>
<evidence type="ECO:0000313" key="5">
    <source>
        <dbReference type="EMBL" id="MCW3789216.1"/>
    </source>
</evidence>
<dbReference type="InterPro" id="IPR035992">
    <property type="entry name" value="Ricin_B-like_lectins"/>
</dbReference>
<reference evidence="5" key="1">
    <citation type="submission" date="2022-10" db="EMBL/GenBank/DDBJ databases">
        <authorList>
            <person name="Yu W.X."/>
        </authorList>
    </citation>
    <scope>NUCLEOTIDE SEQUENCE</scope>
    <source>
        <strain evidence="5">AAT</strain>
    </source>
</reference>
<keyword evidence="5" id="KW-0378">Hydrolase</keyword>
<dbReference type="InterPro" id="IPR026444">
    <property type="entry name" value="Secre_tail"/>
</dbReference>
<evidence type="ECO:0000259" key="2">
    <source>
        <dbReference type="Pfam" id="PF18962"/>
    </source>
</evidence>
<organism evidence="5 6">
    <name type="scientific">Plebeiibacterium sediminum</name>
    <dbReference type="NCBI Taxonomy" id="2992112"/>
    <lineage>
        <taxon>Bacteria</taxon>
        <taxon>Pseudomonadati</taxon>
        <taxon>Bacteroidota</taxon>
        <taxon>Bacteroidia</taxon>
        <taxon>Marinilabiliales</taxon>
        <taxon>Marinilabiliaceae</taxon>
        <taxon>Plebeiibacterium</taxon>
    </lineage>
</organism>
<dbReference type="Pfam" id="PF20958">
    <property type="entry name" value="GxGYxYP_N_3rd"/>
    <property type="match status" value="1"/>
</dbReference>
<comment type="caution">
    <text evidence="5">The sequence shown here is derived from an EMBL/GenBank/DDBJ whole genome shotgun (WGS) entry which is preliminary data.</text>
</comment>
<proteinExistence type="predicted"/>
<dbReference type="Pfam" id="PF18962">
    <property type="entry name" value="Por_Secre_tail"/>
    <property type="match status" value="1"/>
</dbReference>
<dbReference type="PANTHER" id="PTHR37321">
    <property type="entry name" value="EXPORTED PROTEIN-RELATED"/>
    <property type="match status" value="1"/>
</dbReference>
<dbReference type="InterPro" id="IPR025832">
    <property type="entry name" value="GxGYxYP_C"/>
</dbReference>
<accession>A0AAE3M904</accession>
<dbReference type="Proteomes" id="UP001209229">
    <property type="component" value="Unassembled WGS sequence"/>
</dbReference>
<dbReference type="InterPro" id="IPR048310">
    <property type="entry name" value="GxGYxYP_N_2nd"/>
</dbReference>
<evidence type="ECO:0000259" key="4">
    <source>
        <dbReference type="Pfam" id="PF20958"/>
    </source>
</evidence>
<dbReference type="NCBIfam" id="TIGR04183">
    <property type="entry name" value="Por_Secre_tail"/>
    <property type="match status" value="1"/>
</dbReference>
<dbReference type="Gene3D" id="3.20.20.490">
    <property type="entry name" value="GxGYxYP glycoside hydrolase, C-terminal domain"/>
    <property type="match status" value="1"/>
</dbReference>
<dbReference type="PANTHER" id="PTHR37321:SF1">
    <property type="entry name" value="EXPORTED PROTEIN"/>
    <property type="match status" value="1"/>
</dbReference>